<keyword evidence="9" id="KW-0256">Endoplasmic reticulum</keyword>
<feature type="domain" description="CCHC-type" evidence="20">
    <location>
        <begin position="206"/>
        <end position="222"/>
    </location>
</feature>
<keyword evidence="6" id="KW-0479">Metal-binding</keyword>
<evidence type="ECO:0000256" key="10">
    <source>
        <dbReference type="ARBA" id="ARBA00022833"/>
    </source>
</evidence>
<feature type="domain" description="CCHC-type" evidence="20">
    <location>
        <begin position="188"/>
        <end position="204"/>
    </location>
</feature>
<evidence type="ECO:0000256" key="17">
    <source>
        <dbReference type="ARBA" id="ARBA00044328"/>
    </source>
</evidence>
<dbReference type="GO" id="GO:0005634">
    <property type="term" value="C:nucleus"/>
    <property type="evidence" value="ECO:0007669"/>
    <property type="project" value="UniProtKB-SubCell"/>
</dbReference>
<keyword evidence="22" id="KW-1185">Reference proteome</keyword>
<protein>
    <recommendedName>
        <fullName evidence="16">CCHC-type zinc finger nucleic acid binding protein</fullName>
    </recommendedName>
    <alternativeName>
        <fullName evidence="17">Cellular nucleic acid-binding protein</fullName>
    </alternativeName>
    <alternativeName>
        <fullName evidence="18">Zinc finger protein 9</fullName>
    </alternativeName>
</protein>
<dbReference type="EMBL" id="VBQZ03000143">
    <property type="protein sequence ID" value="MXQ95704.1"/>
    <property type="molecule type" value="Genomic_DNA"/>
</dbReference>
<evidence type="ECO:0000256" key="6">
    <source>
        <dbReference type="ARBA" id="ARBA00022723"/>
    </source>
</evidence>
<dbReference type="GO" id="GO:0003677">
    <property type="term" value="F:DNA binding"/>
    <property type="evidence" value="ECO:0007669"/>
    <property type="project" value="UniProtKB-KW"/>
</dbReference>
<evidence type="ECO:0000256" key="2">
    <source>
        <dbReference type="ARBA" id="ARBA00004240"/>
    </source>
</evidence>
<dbReference type="Proteomes" id="UP000322234">
    <property type="component" value="Unassembled WGS sequence"/>
</dbReference>
<evidence type="ECO:0000313" key="22">
    <source>
        <dbReference type="Proteomes" id="UP000322234"/>
    </source>
</evidence>
<evidence type="ECO:0000256" key="12">
    <source>
        <dbReference type="ARBA" id="ARBA00023125"/>
    </source>
</evidence>
<dbReference type="GO" id="GO:0005783">
    <property type="term" value="C:endoplasmic reticulum"/>
    <property type="evidence" value="ECO:0007669"/>
    <property type="project" value="UniProtKB-SubCell"/>
</dbReference>
<evidence type="ECO:0000256" key="1">
    <source>
        <dbReference type="ARBA" id="ARBA00004123"/>
    </source>
</evidence>
<keyword evidence="11" id="KW-0805">Transcription regulation</keyword>
<keyword evidence="10" id="KW-0862">Zinc</keyword>
<keyword evidence="8 19" id="KW-0863">Zinc-finger</keyword>
<accession>A0A6B0S637</accession>
<evidence type="ECO:0000256" key="5">
    <source>
        <dbReference type="ARBA" id="ARBA00022491"/>
    </source>
</evidence>
<evidence type="ECO:0000256" key="11">
    <source>
        <dbReference type="ARBA" id="ARBA00023015"/>
    </source>
</evidence>
<dbReference type="GO" id="GO:0008270">
    <property type="term" value="F:zinc ion binding"/>
    <property type="evidence" value="ECO:0007669"/>
    <property type="project" value="UniProtKB-KW"/>
</dbReference>
<reference evidence="21" key="1">
    <citation type="submission" date="2019-10" db="EMBL/GenBank/DDBJ databases">
        <title>The sequence and de novo assembly of the wild yak genome.</title>
        <authorList>
            <person name="Liu Y."/>
        </authorList>
    </citation>
    <scope>NUCLEOTIDE SEQUENCE [LARGE SCALE GENOMIC DNA]</scope>
    <source>
        <strain evidence="21">WY2019</strain>
    </source>
</reference>
<keyword evidence="14" id="KW-0539">Nucleus</keyword>
<dbReference type="PROSITE" id="PS50158">
    <property type="entry name" value="ZF_CCHC"/>
    <property type="match status" value="7"/>
</dbReference>
<dbReference type="InterPro" id="IPR001878">
    <property type="entry name" value="Znf_CCHC"/>
</dbReference>
<feature type="domain" description="CCHC-type" evidence="20">
    <location>
        <begin position="168"/>
        <end position="181"/>
    </location>
</feature>
<evidence type="ECO:0000256" key="7">
    <source>
        <dbReference type="ARBA" id="ARBA00022737"/>
    </source>
</evidence>
<dbReference type="InterPro" id="IPR036875">
    <property type="entry name" value="Znf_CCHC_sf"/>
</dbReference>
<keyword evidence="4" id="KW-0963">Cytoplasm</keyword>
<evidence type="ECO:0000256" key="16">
    <source>
        <dbReference type="ARBA" id="ARBA00044165"/>
    </source>
</evidence>
<dbReference type="FunFam" id="4.10.60.10:FF:000026">
    <property type="entry name" value="cellular nucleic acid-binding protein-like isoform X1"/>
    <property type="match status" value="1"/>
</dbReference>
<evidence type="ECO:0000256" key="15">
    <source>
        <dbReference type="ARBA" id="ARBA00044016"/>
    </source>
</evidence>
<keyword evidence="5" id="KW-0678">Repressor</keyword>
<sequence length="247" mass="27142">MTVLVGLCGGSEEHADSSPLCCVEWTHPRDPLIPRATSKRQHSLRSHLESTDRTSVISILSVWLEDLTAAMSSNECFKCGRSGHWARECPTGGGRGRGMRSRGRGGFTSDRGFQFVSSSLPDICYRCGESGHLAKDCDLQEDACYNCGRGGHIAKDCKEPKREREQCCYNCGKPGHLARDCDHADEQKCYSCGEFGHIQKDCTKVKCYRCGETGHVAINCSKTSEVNCYRCGESGHLARECTIEATA</sequence>
<evidence type="ECO:0000313" key="21">
    <source>
        <dbReference type="EMBL" id="MXQ95704.1"/>
    </source>
</evidence>
<evidence type="ECO:0000256" key="18">
    <source>
        <dbReference type="ARBA" id="ARBA00044362"/>
    </source>
</evidence>
<feature type="domain" description="CCHC-type" evidence="20">
    <location>
        <begin position="144"/>
        <end position="159"/>
    </location>
</feature>
<keyword evidence="13" id="KW-0804">Transcription</keyword>
<evidence type="ECO:0000256" key="14">
    <source>
        <dbReference type="ARBA" id="ARBA00023242"/>
    </source>
</evidence>
<feature type="domain" description="CCHC-type" evidence="20">
    <location>
        <begin position="124"/>
        <end position="137"/>
    </location>
</feature>
<comment type="caution">
    <text evidence="21">The sequence shown here is derived from an EMBL/GenBank/DDBJ whole genome shotgun (WGS) entry which is preliminary data.</text>
</comment>
<dbReference type="Gene3D" id="4.10.60.10">
    <property type="entry name" value="Zinc finger, CCHC-type"/>
    <property type="match status" value="5"/>
</dbReference>
<feature type="domain" description="CCHC-type" evidence="20">
    <location>
        <begin position="76"/>
        <end position="90"/>
    </location>
</feature>
<keyword evidence="12" id="KW-0238">DNA-binding</keyword>
<proteinExistence type="predicted"/>
<dbReference type="AlphaFoldDB" id="A0A6B0S637"/>
<name>A0A6B0S637_9CETA</name>
<evidence type="ECO:0000256" key="19">
    <source>
        <dbReference type="PROSITE-ProRule" id="PRU00047"/>
    </source>
</evidence>
<dbReference type="PANTHER" id="PTHR47103">
    <property type="entry name" value="DNA-BINDING PROTEIN"/>
    <property type="match status" value="1"/>
</dbReference>
<evidence type="ECO:0000256" key="8">
    <source>
        <dbReference type="ARBA" id="ARBA00022771"/>
    </source>
</evidence>
<feature type="domain" description="CCHC-type" evidence="20">
    <location>
        <begin position="228"/>
        <end position="241"/>
    </location>
</feature>
<dbReference type="SUPFAM" id="SSF57756">
    <property type="entry name" value="Retrovirus zinc finger-like domains"/>
    <property type="match status" value="4"/>
</dbReference>
<evidence type="ECO:0000256" key="13">
    <source>
        <dbReference type="ARBA" id="ARBA00023163"/>
    </source>
</evidence>
<dbReference type="Pfam" id="PF00098">
    <property type="entry name" value="zf-CCHC"/>
    <property type="match status" value="7"/>
</dbReference>
<dbReference type="FunFam" id="4.10.60.10:FF:000002">
    <property type="entry name" value="cellular nucleic acid-binding protein-like isoform X1"/>
    <property type="match status" value="2"/>
</dbReference>
<keyword evidence="7" id="KW-0677">Repeat</keyword>
<evidence type="ECO:0000256" key="9">
    <source>
        <dbReference type="ARBA" id="ARBA00022824"/>
    </source>
</evidence>
<gene>
    <name evidence="21" type="ORF">E5288_WYG018278</name>
</gene>
<evidence type="ECO:0000256" key="4">
    <source>
        <dbReference type="ARBA" id="ARBA00022490"/>
    </source>
</evidence>
<dbReference type="SMART" id="SM00343">
    <property type="entry name" value="ZnF_C2HC"/>
    <property type="match status" value="7"/>
</dbReference>
<evidence type="ECO:0000259" key="20">
    <source>
        <dbReference type="PROSITE" id="PS50158"/>
    </source>
</evidence>
<comment type="subunit">
    <text evidence="15">Associates with the 40S ribosomal subunit, the 80S ribosome and with polysomes.</text>
</comment>
<organism evidence="21 22">
    <name type="scientific">Bos mutus</name>
    <name type="common">wild yak</name>
    <dbReference type="NCBI Taxonomy" id="72004"/>
    <lineage>
        <taxon>Eukaryota</taxon>
        <taxon>Metazoa</taxon>
        <taxon>Chordata</taxon>
        <taxon>Craniata</taxon>
        <taxon>Vertebrata</taxon>
        <taxon>Euteleostomi</taxon>
        <taxon>Mammalia</taxon>
        <taxon>Eutheria</taxon>
        <taxon>Laurasiatheria</taxon>
        <taxon>Artiodactyla</taxon>
        <taxon>Ruminantia</taxon>
        <taxon>Pecora</taxon>
        <taxon>Bovidae</taxon>
        <taxon>Bovinae</taxon>
        <taxon>Bos</taxon>
    </lineage>
</organism>
<dbReference type="FunFam" id="4.10.60.10:FF:000006">
    <property type="entry name" value="cellular nucleic acid-binding protein-like isoform X1"/>
    <property type="match status" value="1"/>
</dbReference>
<comment type="subcellular location">
    <subcellularLocation>
        <location evidence="3">Cytoplasm</location>
    </subcellularLocation>
    <subcellularLocation>
        <location evidence="2">Endoplasmic reticulum</location>
    </subcellularLocation>
    <subcellularLocation>
        <location evidence="1">Nucleus</location>
    </subcellularLocation>
</comment>
<dbReference type="PANTHER" id="PTHR47103:SF8">
    <property type="entry name" value="DNA-BINDING PROTEIN"/>
    <property type="match status" value="1"/>
</dbReference>
<evidence type="ECO:0000256" key="3">
    <source>
        <dbReference type="ARBA" id="ARBA00004496"/>
    </source>
</evidence>